<dbReference type="RefSeq" id="WP_423191624.1">
    <property type="nucleotide sequence ID" value="NZ_CP090640.1"/>
</dbReference>
<dbReference type="AlphaFoldDB" id="A0ABD7Y2I4"/>
<dbReference type="EMBL" id="CP090640">
    <property type="protein sequence ID" value="WFN19215.1"/>
    <property type="molecule type" value="Genomic_DNA"/>
</dbReference>
<evidence type="ECO:0000313" key="2">
    <source>
        <dbReference type="EMBL" id="WFN19215.1"/>
    </source>
</evidence>
<accession>A0ABD7Y2I4</accession>
<dbReference type="Proteomes" id="UP001220209">
    <property type="component" value="Chromosome 1"/>
</dbReference>
<gene>
    <name evidence="2" type="ORF">LXE91_00555</name>
</gene>
<protein>
    <recommendedName>
        <fullName evidence="4">Secreted protein</fullName>
    </recommendedName>
</protein>
<evidence type="ECO:0000313" key="3">
    <source>
        <dbReference type="Proteomes" id="UP001220209"/>
    </source>
</evidence>
<reference evidence="2 3" key="1">
    <citation type="submission" date="2021-12" db="EMBL/GenBank/DDBJ databases">
        <title>Genomic and phenotypic characterization of three Burkholderia contaminans isolates recovered from different sources.</title>
        <authorList>
            <person name="Lopez De Volder A."/>
            <person name="Fan Y."/>
            <person name="Nunvar J."/>
            <person name="Herrera T."/>
            <person name="Timp W."/>
            <person name="Degrossi J."/>
        </authorList>
    </citation>
    <scope>NUCLEOTIDE SEQUENCE [LARGE SCALE GENOMIC DNA]</scope>
    <source>
        <strain evidence="2 3">LMG 23361</strain>
    </source>
</reference>
<evidence type="ECO:0000256" key="1">
    <source>
        <dbReference type="SAM" id="SignalP"/>
    </source>
</evidence>
<sequence>MRSGGAVGRGAIPVGTAAAAGAAMPVAAAVTPATVAAAAACPASSCAPASVAHWAVLASIERSVSCTLGAGVIGAAGFSVHA</sequence>
<keyword evidence="1" id="KW-0732">Signal</keyword>
<feature type="chain" id="PRO_5044859042" description="Secreted protein" evidence="1">
    <location>
        <begin position="29"/>
        <end position="82"/>
    </location>
</feature>
<organism evidence="2 3">
    <name type="scientific">Burkholderia contaminans</name>
    <dbReference type="NCBI Taxonomy" id="488447"/>
    <lineage>
        <taxon>Bacteria</taxon>
        <taxon>Pseudomonadati</taxon>
        <taxon>Pseudomonadota</taxon>
        <taxon>Betaproteobacteria</taxon>
        <taxon>Burkholderiales</taxon>
        <taxon>Burkholderiaceae</taxon>
        <taxon>Burkholderia</taxon>
        <taxon>Burkholderia cepacia complex</taxon>
    </lineage>
</organism>
<proteinExistence type="predicted"/>
<evidence type="ECO:0008006" key="4">
    <source>
        <dbReference type="Google" id="ProtNLM"/>
    </source>
</evidence>
<feature type="signal peptide" evidence="1">
    <location>
        <begin position="1"/>
        <end position="28"/>
    </location>
</feature>
<name>A0ABD7Y2I4_9BURK</name>